<evidence type="ECO:0000313" key="3">
    <source>
        <dbReference type="EMBL" id="ORV41275.1"/>
    </source>
</evidence>
<reference evidence="3 4" key="1">
    <citation type="submission" date="2016-01" db="EMBL/GenBank/DDBJ databases">
        <title>The new phylogeny of the genus Mycobacterium.</title>
        <authorList>
            <person name="Tarcisio F."/>
            <person name="Conor M."/>
            <person name="Antonella G."/>
            <person name="Elisabetta G."/>
            <person name="Giulia F.S."/>
            <person name="Sara T."/>
            <person name="Anna F."/>
            <person name="Clotilde B."/>
            <person name="Roberto B."/>
            <person name="Veronica D.S."/>
            <person name="Fabio R."/>
            <person name="Monica P."/>
            <person name="Olivier J."/>
            <person name="Enrico T."/>
            <person name="Nicola S."/>
        </authorList>
    </citation>
    <scope>NUCLEOTIDE SEQUENCE [LARGE SCALE GENOMIC DNA]</scope>
    <source>
        <strain evidence="3 4">ATCC 27353</strain>
    </source>
</reference>
<dbReference type="PANTHER" id="PTHR24321">
    <property type="entry name" value="DEHYDROGENASES, SHORT CHAIN"/>
    <property type="match status" value="1"/>
</dbReference>
<evidence type="ECO:0000256" key="2">
    <source>
        <dbReference type="ARBA" id="ARBA00023002"/>
    </source>
</evidence>
<comment type="caution">
    <text evidence="3">The sequence shown here is derived from an EMBL/GenBank/DDBJ whole genome shotgun (WGS) entry which is preliminary data.</text>
</comment>
<dbReference type="Gene3D" id="3.40.50.720">
    <property type="entry name" value="NAD(P)-binding Rossmann-like Domain"/>
    <property type="match status" value="1"/>
</dbReference>
<dbReference type="EMBL" id="LQOT01000069">
    <property type="protein sequence ID" value="ORV41275.1"/>
    <property type="molecule type" value="Genomic_DNA"/>
</dbReference>
<gene>
    <name evidence="3" type="ORF">AWC02_17855</name>
</gene>
<dbReference type="Proteomes" id="UP000193465">
    <property type="component" value="Unassembled WGS sequence"/>
</dbReference>
<dbReference type="GO" id="GO:0016491">
    <property type="term" value="F:oxidoreductase activity"/>
    <property type="evidence" value="ECO:0007669"/>
    <property type="project" value="UniProtKB-KW"/>
</dbReference>
<evidence type="ECO:0000313" key="4">
    <source>
        <dbReference type="Proteomes" id="UP000193465"/>
    </source>
</evidence>
<sequence>MDLRLTGKRALITGGSRGIGFATATTLLKEGASVGICARDEQALGAAADKLSELGTVFHQAADVSDAAAVDAFVRAGADALGGVDIVVANASASVGEGPSAWANNFHTDLMSFVGLIEAALPHLQASDSASVIAIASTSALEAGILPTANSFGALKAAMLQHAAAQARALGADGIRVNAVSPGPVYFDGGVWENIKAGMPELYEAAKAGAALGKFASADDVANAVTFLASPAAGHITGTNLVVDGAFTNRFAF</sequence>
<organism evidence="3 4">
    <name type="scientific">Mycolicibacter engbaekii</name>
    <dbReference type="NCBI Taxonomy" id="188915"/>
    <lineage>
        <taxon>Bacteria</taxon>
        <taxon>Bacillati</taxon>
        <taxon>Actinomycetota</taxon>
        <taxon>Actinomycetes</taxon>
        <taxon>Mycobacteriales</taxon>
        <taxon>Mycobacteriaceae</taxon>
        <taxon>Mycolicibacter</taxon>
    </lineage>
</organism>
<dbReference type="PRINTS" id="PR00081">
    <property type="entry name" value="GDHRDH"/>
</dbReference>
<dbReference type="InterPro" id="IPR002347">
    <property type="entry name" value="SDR_fam"/>
</dbReference>
<protein>
    <submittedName>
        <fullName evidence="3">3-ketoacyl-ACP reductase</fullName>
    </submittedName>
</protein>
<evidence type="ECO:0000256" key="1">
    <source>
        <dbReference type="ARBA" id="ARBA00006484"/>
    </source>
</evidence>
<dbReference type="RefSeq" id="WP_085130043.1">
    <property type="nucleotide sequence ID" value="NZ_LQOT01000069.1"/>
</dbReference>
<comment type="similarity">
    <text evidence="1">Belongs to the short-chain dehydrogenases/reductases (SDR) family.</text>
</comment>
<proteinExistence type="inferred from homology"/>
<keyword evidence="2" id="KW-0560">Oxidoreductase</keyword>
<dbReference type="AlphaFoldDB" id="A0A1X1T9U8"/>
<dbReference type="InterPro" id="IPR036291">
    <property type="entry name" value="NAD(P)-bd_dom_sf"/>
</dbReference>
<dbReference type="Pfam" id="PF13561">
    <property type="entry name" value="adh_short_C2"/>
    <property type="match status" value="1"/>
</dbReference>
<accession>A0A1X1T9U8</accession>
<dbReference type="CDD" id="cd05233">
    <property type="entry name" value="SDR_c"/>
    <property type="match status" value="1"/>
</dbReference>
<dbReference type="PANTHER" id="PTHR24321:SF8">
    <property type="entry name" value="ESTRADIOL 17-BETA-DEHYDROGENASE 8-RELATED"/>
    <property type="match status" value="1"/>
</dbReference>
<name>A0A1X1T9U8_9MYCO</name>
<dbReference type="SUPFAM" id="SSF51735">
    <property type="entry name" value="NAD(P)-binding Rossmann-fold domains"/>
    <property type="match status" value="1"/>
</dbReference>
<dbReference type="STRING" id="188915.AWC02_17855"/>
<keyword evidence="4" id="KW-1185">Reference proteome</keyword>